<evidence type="ECO:0000313" key="2">
    <source>
        <dbReference type="EMBL" id="AXC14604.1"/>
    </source>
</evidence>
<evidence type="ECO:0000313" key="3">
    <source>
        <dbReference type="Proteomes" id="UP000253606"/>
    </source>
</evidence>
<gene>
    <name evidence="2" type="ORF">ACPOL_5356</name>
</gene>
<keyword evidence="3" id="KW-1185">Reference proteome</keyword>
<name>A0A2Z5G7C5_9BACT</name>
<dbReference type="AlphaFoldDB" id="A0A2Z5G7C5"/>
<evidence type="ECO:0000256" key="1">
    <source>
        <dbReference type="SAM" id="MobiDB-lite"/>
    </source>
</evidence>
<feature type="compositionally biased region" description="Basic and acidic residues" evidence="1">
    <location>
        <begin position="16"/>
        <end position="32"/>
    </location>
</feature>
<feature type="region of interest" description="Disordered" evidence="1">
    <location>
        <begin position="1"/>
        <end position="52"/>
    </location>
</feature>
<protein>
    <submittedName>
        <fullName evidence="2">Uncharacterized protein</fullName>
    </submittedName>
</protein>
<accession>A0A2Z5G7C5</accession>
<dbReference type="RefSeq" id="WP_161557549.1">
    <property type="nucleotide sequence ID" value="NZ_CP030840.1"/>
</dbReference>
<proteinExistence type="predicted"/>
<reference evidence="2 3" key="1">
    <citation type="journal article" date="2018" name="Front. Microbiol.">
        <title>Hydrolytic Capabilities as a Key to Environmental Success: Chitinolytic and Cellulolytic Acidobacteria From Acidic Sub-arctic Soils and Boreal Peatlands.</title>
        <authorList>
            <person name="Belova S.E."/>
            <person name="Ravin N.V."/>
            <person name="Pankratov T.A."/>
            <person name="Rakitin A.L."/>
            <person name="Ivanova A.A."/>
            <person name="Beletsky A.V."/>
            <person name="Mardanov A.V."/>
            <person name="Sinninghe Damste J.S."/>
            <person name="Dedysh S.N."/>
        </authorList>
    </citation>
    <scope>NUCLEOTIDE SEQUENCE [LARGE SCALE GENOMIC DNA]</scope>
    <source>
        <strain evidence="2 3">SBC82</strain>
    </source>
</reference>
<dbReference type="Proteomes" id="UP000253606">
    <property type="component" value="Chromosome"/>
</dbReference>
<sequence length="52" mass="5748">MVEEKAEQPNESSKYAPEDRSAEAGEMSKDNIESGAFSDADKLKKGQSRENK</sequence>
<dbReference type="KEGG" id="abas:ACPOL_5356"/>
<organism evidence="2 3">
    <name type="scientific">Acidisarcina polymorpha</name>
    <dbReference type="NCBI Taxonomy" id="2211140"/>
    <lineage>
        <taxon>Bacteria</taxon>
        <taxon>Pseudomonadati</taxon>
        <taxon>Acidobacteriota</taxon>
        <taxon>Terriglobia</taxon>
        <taxon>Terriglobales</taxon>
        <taxon>Acidobacteriaceae</taxon>
        <taxon>Acidisarcina</taxon>
    </lineage>
</organism>
<dbReference type="EMBL" id="CP030840">
    <property type="protein sequence ID" value="AXC14604.1"/>
    <property type="molecule type" value="Genomic_DNA"/>
</dbReference>
<feature type="compositionally biased region" description="Basic and acidic residues" evidence="1">
    <location>
        <begin position="39"/>
        <end position="52"/>
    </location>
</feature>